<dbReference type="PANTHER" id="PTHR30121:SF12">
    <property type="entry name" value="TYPE IV SECRETION SYSTEM PROTEIN CAGE"/>
    <property type="match status" value="1"/>
</dbReference>
<evidence type="ECO:0000256" key="3">
    <source>
        <dbReference type="ARBA" id="ARBA00022840"/>
    </source>
</evidence>
<sequence>MFHVLWDFLYNKTLDLLVGALPKVHCMTEENNILGLYDARFLLTKSEQLVGMLQIEGLSANAMAKEELQGYFQSKQNALDQLQGVVLRVHTKRRKLQLKHDHHLSNPYAQSILNQFENKTIYENTYTLIFETTKSPIKDFLEQKKLEITTSASKQLYEHQAKLLSDCMSKITHALQPFKPKPLTATQALNFYAEFINGFFMPLKPTLGFLEDSYIATNVHFKKDYYIQEYHESRVHNRILGIKAYASKTLSSLVFTNLLHQEKELDIIFSIEPLETQKALSFIQEKIRLTISSLVKQELQEYYERIQAKQLCLQKIACNLILRHPHLETLNQETQEVLSLLSNGHLVGVVETLGLRPAYFSFFPGRLHLNPRLRCQSSQALACLLVFEKPNRGFKSNSWGNMPLSVFKNLDHSPYLFNFHNQEVPHNTAQHSLHRANGHTMIIGATGTGKTTLMSFLMMSALKYDRLNILALDRAYGLFSYTHYFSGTYNSGTHFKINPLSLKNSKENIDFLHSFYAAMLNIPLKPQNQLDIQASNAISNTLKTLYATLPPQSFSLQDFKDAFIHTQALNLEPYLHNPLFNALEDSLEFKTPITTINMDAISTNPKDLGLLAYYIFYKILHQALEYNRGFLLFIDEFKSYAQNSILNTHINTLITQARKANGVVVLALQDTNQLNSIQDAASFIKNMGTLIFYPQKHIDSTALSRDFGIKLSHMEQHFLENTPMHAHQILVKNMGDGSSSIIDVNLQSLGPYLHIFNSNAGLAKHLQGLMQSYPETWREVFLQSQDWEFAI</sequence>
<dbReference type="Proteomes" id="UP000509742">
    <property type="component" value="Chromosome"/>
</dbReference>
<proteinExistence type="inferred from homology"/>
<dbReference type="GO" id="GO:0005524">
    <property type="term" value="F:ATP binding"/>
    <property type="evidence" value="ECO:0007669"/>
    <property type="project" value="UniProtKB-KW"/>
</dbReference>
<dbReference type="EMBL" id="AP019774">
    <property type="protein sequence ID" value="BCD70754.1"/>
    <property type="molecule type" value="Genomic_DNA"/>
</dbReference>
<dbReference type="EMBL" id="AP023036">
    <property type="protein sequence ID" value="BCD46422.1"/>
    <property type="molecule type" value="Genomic_DNA"/>
</dbReference>
<keyword evidence="9" id="KW-1185">Reference proteome</keyword>
<dbReference type="RefSeq" id="WP_006565382.1">
    <property type="nucleotide sequence ID" value="NZ_AP019774.1"/>
</dbReference>
<dbReference type="Pfam" id="PF01580">
    <property type="entry name" value="FtsK_SpoIIIE"/>
    <property type="match status" value="1"/>
</dbReference>
<feature type="domain" description="CagE TrbE VirB component of type IV transporter system central" evidence="5">
    <location>
        <begin position="176"/>
        <end position="372"/>
    </location>
</feature>
<dbReference type="Pfam" id="PF03135">
    <property type="entry name" value="CagE_TrbE_VirB"/>
    <property type="match status" value="1"/>
</dbReference>
<dbReference type="SUPFAM" id="SSF52540">
    <property type="entry name" value="P-loop containing nucleoside triphosphate hydrolases"/>
    <property type="match status" value="1"/>
</dbReference>
<dbReference type="Proteomes" id="UP000317935">
    <property type="component" value="Chromosome"/>
</dbReference>
<dbReference type="Gene3D" id="3.40.50.300">
    <property type="entry name" value="P-loop containing nucleotide triphosphate hydrolases"/>
    <property type="match status" value="2"/>
</dbReference>
<reference evidence="7 8" key="1">
    <citation type="submission" date="2019-06" db="EMBL/GenBank/DDBJ databases">
        <title>Complete genome sequence of Helicobacter suis SNTW101c.</title>
        <authorList>
            <person name="Rimbara E."/>
            <person name="Suzuki M."/>
            <person name="Matsui H."/>
            <person name="Nakamura M."/>
            <person name="Mori S."/>
            <person name="Shibayama K."/>
        </authorList>
    </citation>
    <scope>NUCLEOTIDE SEQUENCE [LARGE SCALE GENOMIC DNA]</scope>
    <source>
        <strain evidence="7 8">SNTW101c</strain>
    </source>
</reference>
<evidence type="ECO:0000256" key="1">
    <source>
        <dbReference type="ARBA" id="ARBA00006512"/>
    </source>
</evidence>
<evidence type="ECO:0000259" key="5">
    <source>
        <dbReference type="Pfam" id="PF03135"/>
    </source>
</evidence>
<evidence type="ECO:0000313" key="7">
    <source>
        <dbReference type="EMBL" id="BCD70754.1"/>
    </source>
</evidence>
<accession>A0A6J4D043</accession>
<keyword evidence="3" id="KW-0067">ATP-binding</keyword>
<reference evidence="6 9" key="2">
    <citation type="submission" date="2020-04" db="EMBL/GenBank/DDBJ databases">
        <title>Genomic analysis of gastric non-Helicobacter pylori Helicobacters isolated in Japan.</title>
        <authorList>
            <person name="Suzuki M."/>
            <person name="Rimbara E."/>
        </authorList>
    </citation>
    <scope>NUCLEOTIDE SEQUENCE [LARGE SCALE GENOMIC DNA]</scope>
    <source>
        <strain evidence="6 9">NHP19-0020</strain>
    </source>
</reference>
<organism evidence="7 8">
    <name type="scientific">Helicobacter suis</name>
    <dbReference type="NCBI Taxonomy" id="104628"/>
    <lineage>
        <taxon>Bacteria</taxon>
        <taxon>Pseudomonadati</taxon>
        <taxon>Campylobacterota</taxon>
        <taxon>Epsilonproteobacteria</taxon>
        <taxon>Campylobacterales</taxon>
        <taxon>Helicobacteraceae</taxon>
        <taxon>Helicobacter</taxon>
    </lineage>
</organism>
<dbReference type="GeneID" id="56928992"/>
<feature type="domain" description="FtsK" evidence="4">
    <location>
        <begin position="397"/>
        <end position="464"/>
    </location>
</feature>
<keyword evidence="2" id="KW-0547">Nucleotide-binding</keyword>
<evidence type="ECO:0000313" key="8">
    <source>
        <dbReference type="Proteomes" id="UP000317935"/>
    </source>
</evidence>
<dbReference type="InterPro" id="IPR051162">
    <property type="entry name" value="T4SS_component"/>
</dbReference>
<dbReference type="GO" id="GO:0003677">
    <property type="term" value="F:DNA binding"/>
    <property type="evidence" value="ECO:0007669"/>
    <property type="project" value="InterPro"/>
</dbReference>
<dbReference type="OrthoDB" id="9816422at2"/>
<dbReference type="InterPro" id="IPR027417">
    <property type="entry name" value="P-loop_NTPase"/>
</dbReference>
<evidence type="ECO:0000259" key="4">
    <source>
        <dbReference type="Pfam" id="PF01580"/>
    </source>
</evidence>
<comment type="similarity">
    <text evidence="1">Belongs to the TrbE/VirB4 family.</text>
</comment>
<dbReference type="InterPro" id="IPR002543">
    <property type="entry name" value="FtsK_dom"/>
</dbReference>
<protein>
    <submittedName>
        <fullName evidence="7">VirB4 homolog (VirB4)</fullName>
    </submittedName>
</protein>
<evidence type="ECO:0000313" key="9">
    <source>
        <dbReference type="Proteomes" id="UP000509742"/>
    </source>
</evidence>
<gene>
    <name evidence="6" type="ORF">NHP190020_14610</name>
    <name evidence="7" type="ORF">SNTW_13990</name>
</gene>
<name>A0A6J4D043_9HELI</name>
<dbReference type="AlphaFoldDB" id="A0A6J4D043"/>
<dbReference type="InterPro" id="IPR018145">
    <property type="entry name" value="CagE_TrbE_VirB_cntrl_dom"/>
</dbReference>
<evidence type="ECO:0000313" key="6">
    <source>
        <dbReference type="EMBL" id="BCD46422.1"/>
    </source>
</evidence>
<evidence type="ECO:0000256" key="2">
    <source>
        <dbReference type="ARBA" id="ARBA00022741"/>
    </source>
</evidence>
<dbReference type="PANTHER" id="PTHR30121">
    <property type="entry name" value="UNCHARACTERIZED PROTEIN YJGR-RELATED"/>
    <property type="match status" value="1"/>
</dbReference>